<dbReference type="Pfam" id="PF13409">
    <property type="entry name" value="GST_N_2"/>
    <property type="match status" value="1"/>
</dbReference>
<reference evidence="4" key="1">
    <citation type="submission" date="2015-07" db="EMBL/GenBank/DDBJ databases">
        <authorList>
            <person name="Rodrigo-Torres Lidia"/>
            <person name="Arahal R.David."/>
        </authorList>
    </citation>
    <scope>NUCLEOTIDE SEQUENCE [LARGE SCALE GENOMIC DNA]</scope>
    <source>
        <strain evidence="4">CECT 4801</strain>
    </source>
</reference>
<dbReference type="PANTHER" id="PTHR44051:SF8">
    <property type="entry name" value="GLUTATHIONE S-TRANSFERASE GSTA"/>
    <property type="match status" value="1"/>
</dbReference>
<dbReference type="GO" id="GO:0004364">
    <property type="term" value="F:glutathione transferase activity"/>
    <property type="evidence" value="ECO:0007669"/>
    <property type="project" value="UniProtKB-EC"/>
</dbReference>
<dbReference type="EC" id="2.5.1.18" evidence="3"/>
<keyword evidence="4" id="KW-1185">Reference proteome</keyword>
<organism evidence="3 4">
    <name type="scientific">Roseibium aggregatum</name>
    <dbReference type="NCBI Taxonomy" id="187304"/>
    <lineage>
        <taxon>Bacteria</taxon>
        <taxon>Pseudomonadati</taxon>
        <taxon>Pseudomonadota</taxon>
        <taxon>Alphaproteobacteria</taxon>
        <taxon>Hyphomicrobiales</taxon>
        <taxon>Stappiaceae</taxon>
        <taxon>Roseibium</taxon>
    </lineage>
</organism>
<protein>
    <submittedName>
        <fullName evidence="3">Glutathione S-transferase GstB</fullName>
        <ecNumber evidence="3">2.5.1.18</ecNumber>
    </submittedName>
</protein>
<dbReference type="SFLD" id="SFLDS00019">
    <property type="entry name" value="Glutathione_Transferase_(cytos"/>
    <property type="match status" value="1"/>
</dbReference>
<dbReference type="STRING" id="187304.B0E33_21475"/>
<dbReference type="PANTHER" id="PTHR44051">
    <property type="entry name" value="GLUTATHIONE S-TRANSFERASE-RELATED"/>
    <property type="match status" value="1"/>
</dbReference>
<evidence type="ECO:0000259" key="2">
    <source>
        <dbReference type="PROSITE" id="PS50405"/>
    </source>
</evidence>
<dbReference type="InterPro" id="IPR036282">
    <property type="entry name" value="Glutathione-S-Trfase_C_sf"/>
</dbReference>
<dbReference type="Pfam" id="PF00043">
    <property type="entry name" value="GST_C"/>
    <property type="match status" value="1"/>
</dbReference>
<accession>A0A0M6Y2S9</accession>
<dbReference type="OrthoDB" id="9810080at2"/>
<proteinExistence type="predicted"/>
<sequence length="216" mass="24301">MKLFTADISPNCRRVEAVLHHLGLFDEVEVHRLNMMAGEHQRDDLKAANPNLKVPTLVVGDMNLWEANPTMIYLSDRAGAEAFCPTDAKSRFEILRWMSWEVQHYNQAARDIAWETMVKPLFGLGEPDETRIEAASENFHRFAAVLDAHLEGRAYMLGDRVTVTDFAVGALSALALNPQSRMPLEGHANIIAWYQRLEAVPSWAMTAPARLMEAAE</sequence>
<dbReference type="CDD" id="cd00570">
    <property type="entry name" value="GST_N_family"/>
    <property type="match status" value="1"/>
</dbReference>
<dbReference type="PROSITE" id="PS50404">
    <property type="entry name" value="GST_NTER"/>
    <property type="match status" value="1"/>
</dbReference>
<name>A0A0M6Y2S9_9HYPH</name>
<dbReference type="SUPFAM" id="SSF52833">
    <property type="entry name" value="Thioredoxin-like"/>
    <property type="match status" value="1"/>
</dbReference>
<gene>
    <name evidence="3" type="primary">gstB_3</name>
    <name evidence="3" type="ORF">LAL4801_01748</name>
</gene>
<dbReference type="Gene3D" id="3.40.30.10">
    <property type="entry name" value="Glutaredoxin"/>
    <property type="match status" value="1"/>
</dbReference>
<dbReference type="InterPro" id="IPR004046">
    <property type="entry name" value="GST_C"/>
</dbReference>
<dbReference type="SUPFAM" id="SSF47616">
    <property type="entry name" value="GST C-terminal domain-like"/>
    <property type="match status" value="1"/>
</dbReference>
<dbReference type="InterPro" id="IPR040079">
    <property type="entry name" value="Glutathione_S-Trfase"/>
</dbReference>
<dbReference type="EMBL" id="CXST01000001">
    <property type="protein sequence ID" value="CTQ43311.1"/>
    <property type="molecule type" value="Genomic_DNA"/>
</dbReference>
<dbReference type="SFLD" id="SFLDG00358">
    <property type="entry name" value="Main_(cytGST)"/>
    <property type="match status" value="1"/>
</dbReference>
<dbReference type="PROSITE" id="PS50405">
    <property type="entry name" value="GST_CTER"/>
    <property type="match status" value="1"/>
</dbReference>
<evidence type="ECO:0000313" key="3">
    <source>
        <dbReference type="EMBL" id="CTQ43311.1"/>
    </source>
</evidence>
<keyword evidence="3" id="KW-0808">Transferase</keyword>
<dbReference type="AlphaFoldDB" id="A0A0M6Y2S9"/>
<dbReference type="RefSeq" id="WP_055655410.1">
    <property type="nucleotide sequence ID" value="NZ_CXST01000001.1"/>
</dbReference>
<feature type="domain" description="GST C-terminal" evidence="2">
    <location>
        <begin position="87"/>
        <end position="216"/>
    </location>
</feature>
<dbReference type="Proteomes" id="UP000048926">
    <property type="component" value="Unassembled WGS sequence"/>
</dbReference>
<evidence type="ECO:0000259" key="1">
    <source>
        <dbReference type="PROSITE" id="PS50404"/>
    </source>
</evidence>
<dbReference type="InterPro" id="IPR010987">
    <property type="entry name" value="Glutathione-S-Trfase_C-like"/>
</dbReference>
<feature type="domain" description="GST N-terminal" evidence="1">
    <location>
        <begin position="1"/>
        <end position="82"/>
    </location>
</feature>
<evidence type="ECO:0000313" key="4">
    <source>
        <dbReference type="Proteomes" id="UP000048926"/>
    </source>
</evidence>
<dbReference type="InterPro" id="IPR036249">
    <property type="entry name" value="Thioredoxin-like_sf"/>
</dbReference>
<dbReference type="InterPro" id="IPR004045">
    <property type="entry name" value="Glutathione_S-Trfase_N"/>
</dbReference>
<dbReference type="Gene3D" id="1.20.1050.10">
    <property type="match status" value="1"/>
</dbReference>